<evidence type="ECO:0000313" key="2">
    <source>
        <dbReference type="Proteomes" id="UP000003987"/>
    </source>
</evidence>
<organism evidence="1 2">
    <name type="scientific">Limosilactobacillus coleohominis 101-4-CHN</name>
    <dbReference type="NCBI Taxonomy" id="575594"/>
    <lineage>
        <taxon>Bacteria</taxon>
        <taxon>Bacillati</taxon>
        <taxon>Bacillota</taxon>
        <taxon>Bacilli</taxon>
        <taxon>Lactobacillales</taxon>
        <taxon>Lactobacillaceae</taxon>
        <taxon>Limosilactobacillus</taxon>
    </lineage>
</organism>
<accession>C7XW10</accession>
<dbReference type="EMBL" id="GG698803">
    <property type="protein sequence ID" value="EEU30526.1"/>
    <property type="molecule type" value="Genomic_DNA"/>
</dbReference>
<protein>
    <recommendedName>
        <fullName evidence="3">AB hydrolase-1 domain-containing protein</fullName>
    </recommendedName>
</protein>
<name>C7XW10_9LACO</name>
<gene>
    <name evidence="1" type="ORF">HMPREF0501_00904</name>
</gene>
<dbReference type="HOGENOM" id="CLU_1667155_0_0_9"/>
<dbReference type="Gene3D" id="3.40.50.1820">
    <property type="entry name" value="alpha/beta hydrolase"/>
    <property type="match status" value="1"/>
</dbReference>
<sequence length="158" mass="17978">MLAAQTRFVTLPNGQHLWTRRIGHSPRKLMLVHQSPEMPWNYLRVFSDFARQNDVEIIMVELTGSYLSDQNEMASLPARVAEIQSAVAAYQLDQFVIHGIGDATTITRQYVQDHPRVHRLITTSNDSAKVRATEILGDFANPDYLNLIRTQMRAMVVA</sequence>
<dbReference type="InterPro" id="IPR029058">
    <property type="entry name" value="AB_hydrolase_fold"/>
</dbReference>
<evidence type="ECO:0000313" key="1">
    <source>
        <dbReference type="EMBL" id="EEU30526.1"/>
    </source>
</evidence>
<dbReference type="OrthoDB" id="46225at2"/>
<dbReference type="AlphaFoldDB" id="C7XW10"/>
<dbReference type="RefSeq" id="WP_006916722.1">
    <property type="nucleotide sequence ID" value="NZ_GG698803.1"/>
</dbReference>
<keyword evidence="2" id="KW-1185">Reference proteome</keyword>
<reference evidence="1 2" key="1">
    <citation type="submission" date="2009-06" db="EMBL/GenBank/DDBJ databases">
        <title>The Genome Sequence of Lactobacillus coleohominis strain 101-4-CHN.</title>
        <authorList>
            <consortium name="The Broad Institute Genome Sequencing Platform"/>
            <person name="Ward D."/>
            <person name="Young S.K."/>
            <person name="Zeng Q."/>
            <person name="Koehrsen M."/>
            <person name="Alvarado L."/>
            <person name="Berlin A."/>
            <person name="Borenstein D."/>
            <person name="Chen Z."/>
            <person name="Engels R."/>
            <person name="Freedman E."/>
            <person name="Gellesch M."/>
            <person name="Goldberg J."/>
            <person name="Griggs A."/>
            <person name="Gujja S."/>
            <person name="Heiman D."/>
            <person name="Hepburn T."/>
            <person name="Howarth C."/>
            <person name="Jen D."/>
            <person name="Larson L."/>
            <person name="Lewis B."/>
            <person name="Mehta T."/>
            <person name="Park D."/>
            <person name="Pearson M."/>
            <person name="Roberts A."/>
            <person name="Saif S."/>
            <person name="Shea T."/>
            <person name="Shenoy N."/>
            <person name="Sisk P."/>
            <person name="Stolte C."/>
            <person name="Sykes S."/>
            <person name="Walk T."/>
            <person name="White J."/>
            <person name="Yandava C."/>
            <person name="Liu Y."/>
            <person name="Xu Q."/>
            <person name="Lander E."/>
            <person name="Nusbaum C."/>
            <person name="Galagan J."/>
            <person name="Birren B."/>
        </authorList>
    </citation>
    <scope>NUCLEOTIDE SEQUENCE [LARGE SCALE GENOMIC DNA]</scope>
    <source>
        <strain evidence="1 2">101-4-CHN</strain>
    </source>
</reference>
<dbReference type="SUPFAM" id="SSF53474">
    <property type="entry name" value="alpha/beta-Hydrolases"/>
    <property type="match status" value="1"/>
</dbReference>
<proteinExistence type="predicted"/>
<dbReference type="eggNOG" id="COG2267">
    <property type="taxonomic scope" value="Bacteria"/>
</dbReference>
<evidence type="ECO:0008006" key="3">
    <source>
        <dbReference type="Google" id="ProtNLM"/>
    </source>
</evidence>
<dbReference type="Proteomes" id="UP000003987">
    <property type="component" value="Unassembled WGS sequence"/>
</dbReference>
<dbReference type="STRING" id="575594.HMPREF0501_00904"/>